<dbReference type="PANTHER" id="PTHR43194">
    <property type="entry name" value="HYDROLASE ALPHA/BETA FOLD FAMILY"/>
    <property type="match status" value="1"/>
</dbReference>
<proteinExistence type="predicted"/>
<dbReference type="AlphaFoldDB" id="A0AAE0TVV3"/>
<keyword evidence="2" id="KW-0378">Hydrolase</keyword>
<organism evidence="2 3">
    <name type="scientific">Podospora didyma</name>
    <dbReference type="NCBI Taxonomy" id="330526"/>
    <lineage>
        <taxon>Eukaryota</taxon>
        <taxon>Fungi</taxon>
        <taxon>Dikarya</taxon>
        <taxon>Ascomycota</taxon>
        <taxon>Pezizomycotina</taxon>
        <taxon>Sordariomycetes</taxon>
        <taxon>Sordariomycetidae</taxon>
        <taxon>Sordariales</taxon>
        <taxon>Podosporaceae</taxon>
        <taxon>Podospora</taxon>
    </lineage>
</organism>
<dbReference type="InterPro" id="IPR050228">
    <property type="entry name" value="Carboxylesterase_BioH"/>
</dbReference>
<dbReference type="PANTHER" id="PTHR43194:SF2">
    <property type="entry name" value="PEROXISOMAL MEMBRANE PROTEIN LPX1"/>
    <property type="match status" value="1"/>
</dbReference>
<gene>
    <name evidence="2" type="ORF">B0H63DRAFT_201771</name>
</gene>
<evidence type="ECO:0000313" key="2">
    <source>
        <dbReference type="EMBL" id="KAK3381368.1"/>
    </source>
</evidence>
<reference evidence="2" key="2">
    <citation type="submission" date="2023-06" db="EMBL/GenBank/DDBJ databases">
        <authorList>
            <consortium name="Lawrence Berkeley National Laboratory"/>
            <person name="Haridas S."/>
            <person name="Hensen N."/>
            <person name="Bonometti L."/>
            <person name="Westerberg I."/>
            <person name="Brannstrom I.O."/>
            <person name="Guillou S."/>
            <person name="Cros-Aarteil S."/>
            <person name="Calhoun S."/>
            <person name="Kuo A."/>
            <person name="Mondo S."/>
            <person name="Pangilinan J."/>
            <person name="Riley R."/>
            <person name="LaButti K."/>
            <person name="Andreopoulos B."/>
            <person name="Lipzen A."/>
            <person name="Chen C."/>
            <person name="Yanf M."/>
            <person name="Daum C."/>
            <person name="Ng V."/>
            <person name="Clum A."/>
            <person name="Steindorff A."/>
            <person name="Ohm R."/>
            <person name="Martin F."/>
            <person name="Silar P."/>
            <person name="Natvig D."/>
            <person name="Lalanne C."/>
            <person name="Gautier V."/>
            <person name="Ament-velasquez S.L."/>
            <person name="Kruys A."/>
            <person name="Hutchinson M.I."/>
            <person name="Powell A.J."/>
            <person name="Barry K."/>
            <person name="Miller A.N."/>
            <person name="Grigoriev I.V."/>
            <person name="Debuchy R."/>
            <person name="Gladieux P."/>
            <person name="Thoren M.H."/>
            <person name="Johannesson H."/>
        </authorList>
    </citation>
    <scope>NUCLEOTIDE SEQUENCE</scope>
    <source>
        <strain evidence="2">CBS 232.78</strain>
    </source>
</reference>
<dbReference type="InterPro" id="IPR000073">
    <property type="entry name" value="AB_hydrolase_1"/>
</dbReference>
<dbReference type="Proteomes" id="UP001285441">
    <property type="component" value="Unassembled WGS sequence"/>
</dbReference>
<evidence type="ECO:0000259" key="1">
    <source>
        <dbReference type="Pfam" id="PF12697"/>
    </source>
</evidence>
<name>A0AAE0TVV3_9PEZI</name>
<dbReference type="SUPFAM" id="SSF53474">
    <property type="entry name" value="alpha/beta-Hydrolases"/>
    <property type="match status" value="1"/>
</dbReference>
<dbReference type="GO" id="GO:0016787">
    <property type="term" value="F:hydrolase activity"/>
    <property type="evidence" value="ECO:0007669"/>
    <property type="project" value="UniProtKB-KW"/>
</dbReference>
<feature type="domain" description="AB hydrolase-1" evidence="1">
    <location>
        <begin position="61"/>
        <end position="374"/>
    </location>
</feature>
<sequence>MASSSSAFVVKDHVIEAQHIREYPHATAHSQEEVLYLSVKQYIPRTNPNPQPGDVTIIASHANGFVKELYEPLWEDLVQALGKRGVRVRGIWIADVAWQGQSGIINEASLGNDPSWFDHSRDLLHMVNHFRKEMVRPLIGVGHSFGGNIIVNLALLHPRLFSSLVMLDPVLSRFKTRGPKYGYQPMKQSAYRRDLWPSRDDAAASFRRNKFYTTWDPRVLDAWIKHGLRDTPSRLYPDAPSGQVTLTTSKHMECFTYYRPKAQAYDSSSGSRILDESKIVDAAEDRPKTAPDFPFYRPEGSSTTERLPNLRPGTLWLFGETSDVNPPDVREEKMELTGVGAGGSGGVKAGRVRQVTVVGYGHLVPMEATTRCAEEAAEFVAADLAFWHEEEREFQAWAKKPNIAKQTLDNDWKTWMGPVKQKQKL</sequence>
<comment type="caution">
    <text evidence="2">The sequence shown here is derived from an EMBL/GenBank/DDBJ whole genome shotgun (WGS) entry which is preliminary data.</text>
</comment>
<accession>A0AAE0TVV3</accession>
<dbReference type="Pfam" id="PF12697">
    <property type="entry name" value="Abhydrolase_6"/>
    <property type="match status" value="1"/>
</dbReference>
<dbReference type="EMBL" id="JAULSW010000005">
    <property type="protein sequence ID" value="KAK3381368.1"/>
    <property type="molecule type" value="Genomic_DNA"/>
</dbReference>
<protein>
    <submittedName>
        <fullName evidence="2">Alpha/beta hydrolase family-domain-containing protein</fullName>
    </submittedName>
</protein>
<evidence type="ECO:0000313" key="3">
    <source>
        <dbReference type="Proteomes" id="UP001285441"/>
    </source>
</evidence>
<keyword evidence="3" id="KW-1185">Reference proteome</keyword>
<reference evidence="2" key="1">
    <citation type="journal article" date="2023" name="Mol. Phylogenet. Evol.">
        <title>Genome-scale phylogeny and comparative genomics of the fungal order Sordariales.</title>
        <authorList>
            <person name="Hensen N."/>
            <person name="Bonometti L."/>
            <person name="Westerberg I."/>
            <person name="Brannstrom I.O."/>
            <person name="Guillou S."/>
            <person name="Cros-Aarteil S."/>
            <person name="Calhoun S."/>
            <person name="Haridas S."/>
            <person name="Kuo A."/>
            <person name="Mondo S."/>
            <person name="Pangilinan J."/>
            <person name="Riley R."/>
            <person name="LaButti K."/>
            <person name="Andreopoulos B."/>
            <person name="Lipzen A."/>
            <person name="Chen C."/>
            <person name="Yan M."/>
            <person name="Daum C."/>
            <person name="Ng V."/>
            <person name="Clum A."/>
            <person name="Steindorff A."/>
            <person name="Ohm R.A."/>
            <person name="Martin F."/>
            <person name="Silar P."/>
            <person name="Natvig D.O."/>
            <person name="Lalanne C."/>
            <person name="Gautier V."/>
            <person name="Ament-Velasquez S.L."/>
            <person name="Kruys A."/>
            <person name="Hutchinson M.I."/>
            <person name="Powell A.J."/>
            <person name="Barry K."/>
            <person name="Miller A.N."/>
            <person name="Grigoriev I.V."/>
            <person name="Debuchy R."/>
            <person name="Gladieux P."/>
            <person name="Hiltunen Thoren M."/>
            <person name="Johannesson H."/>
        </authorList>
    </citation>
    <scope>NUCLEOTIDE SEQUENCE</scope>
    <source>
        <strain evidence="2">CBS 232.78</strain>
    </source>
</reference>
<dbReference type="Gene3D" id="3.40.50.1820">
    <property type="entry name" value="alpha/beta hydrolase"/>
    <property type="match status" value="1"/>
</dbReference>
<dbReference type="InterPro" id="IPR029058">
    <property type="entry name" value="AB_hydrolase_fold"/>
</dbReference>